<protein>
    <submittedName>
        <fullName evidence="2">Uncharacterized protein</fullName>
    </submittedName>
</protein>
<dbReference type="RefSeq" id="WP_012961266.1">
    <property type="nucleotide sequence ID" value="NC_013793.1"/>
</dbReference>
<dbReference type="HOGENOM" id="CLU_3004617_0_0_9"/>
<gene>
    <name evidence="2" type="ordered locus">BpOF4_21844</name>
</gene>
<dbReference type="AlphaFoldDB" id="D3G1Y8"/>
<keyword evidence="3" id="KW-1185">Reference proteome</keyword>
<evidence type="ECO:0000313" key="3">
    <source>
        <dbReference type="Proteomes" id="UP000001544"/>
    </source>
</evidence>
<name>D3G1Y8_ALKPO</name>
<keyword evidence="1" id="KW-0732">Signal</keyword>
<sequence>MKKTLLSLITASVLTTLLTIPVGAAEVGTLDDKKHSVETEYYIDKFGDEVIEEIST</sequence>
<evidence type="ECO:0000313" key="2">
    <source>
        <dbReference type="EMBL" id="ADC52364.1"/>
    </source>
</evidence>
<evidence type="ECO:0000256" key="1">
    <source>
        <dbReference type="SAM" id="SignalP"/>
    </source>
</evidence>
<feature type="signal peptide" evidence="1">
    <location>
        <begin position="1"/>
        <end position="24"/>
    </location>
</feature>
<reference evidence="2 3" key="1">
    <citation type="journal article" date="2011" name="Environ. Microbiol.">
        <title>Genome of alkaliphilic Bacillus pseudofirmus OF4 reveals adaptations that support the ability to grow in an external pH range from 7.5 to 11.4.</title>
        <authorList>
            <person name="Janto B."/>
            <person name="Ahmed A."/>
            <person name="Ito M."/>
            <person name="Liu J."/>
            <person name="Hicks D.B."/>
            <person name="Pagni S."/>
            <person name="Fackelmayer O.J."/>
            <person name="Smith T.A."/>
            <person name="Earl J."/>
            <person name="Elbourne L.D."/>
            <person name="Hassan K."/>
            <person name="Paulsen I.T."/>
            <person name="Kolsto A.B."/>
            <person name="Tourasse N.J."/>
            <person name="Ehrlich G.D."/>
            <person name="Boissy R."/>
            <person name="Ivey D.M."/>
            <person name="Li G."/>
            <person name="Xue Y."/>
            <person name="Ma Y."/>
            <person name="Hu F.Z."/>
            <person name="Krulwich T.A."/>
        </authorList>
    </citation>
    <scope>NUCLEOTIDE SEQUENCE [LARGE SCALE GENOMIC DNA]</scope>
    <source>
        <strain evidence="3">ATCC BAA-2126 / JCM 17055 / OF4</strain>
    </source>
</reference>
<keyword evidence="2" id="KW-0614">Plasmid</keyword>
<feature type="chain" id="PRO_5003043966" evidence="1">
    <location>
        <begin position="25"/>
        <end position="56"/>
    </location>
</feature>
<proteinExistence type="predicted"/>
<organism evidence="2 3">
    <name type="scientific">Alkalihalophilus pseudofirmus (strain ATCC BAA-2126 / JCM 17055 / OF4)</name>
    <name type="common">Bacillus pseudofirmus</name>
    <dbReference type="NCBI Taxonomy" id="398511"/>
    <lineage>
        <taxon>Bacteria</taxon>
        <taxon>Bacillati</taxon>
        <taxon>Bacillota</taxon>
        <taxon>Bacilli</taxon>
        <taxon>Bacillales</taxon>
        <taxon>Bacillaceae</taxon>
        <taxon>Alkalihalophilus</taxon>
    </lineage>
</organism>
<accession>D3G1Y8</accession>
<dbReference type="Proteomes" id="UP000001544">
    <property type="component" value="Plasmid pBpOF4-02"/>
</dbReference>
<geneLocation type="plasmid" evidence="2 3">
    <name>pBpOF4-02</name>
</geneLocation>
<dbReference type="EMBL" id="CP001880">
    <property type="protein sequence ID" value="ADC52364.1"/>
    <property type="molecule type" value="Genomic_DNA"/>
</dbReference>
<dbReference type="KEGG" id="bpf:BpOF4_21844"/>